<name>A0A1I3CQU6_9EURY</name>
<accession>A0A1I3CQU6</accession>
<evidence type="ECO:0008006" key="3">
    <source>
        <dbReference type="Google" id="ProtNLM"/>
    </source>
</evidence>
<dbReference type="EMBL" id="FOPZ01000027">
    <property type="protein sequence ID" value="SFH76892.1"/>
    <property type="molecule type" value="Genomic_DNA"/>
</dbReference>
<proteinExistence type="predicted"/>
<evidence type="ECO:0000313" key="2">
    <source>
        <dbReference type="Proteomes" id="UP000323537"/>
    </source>
</evidence>
<dbReference type="AlphaFoldDB" id="A0A1I3CQU6"/>
<gene>
    <name evidence="1" type="ORF">SAMN04488066_12716</name>
</gene>
<dbReference type="RefSeq" id="WP_149785630.1">
    <property type="nucleotide sequence ID" value="NZ_BAAADP010000003.1"/>
</dbReference>
<dbReference type="OrthoDB" id="338670at2157"/>
<dbReference type="Proteomes" id="UP000323537">
    <property type="component" value="Unassembled WGS sequence"/>
</dbReference>
<evidence type="ECO:0000313" key="1">
    <source>
        <dbReference type="EMBL" id="SFH76892.1"/>
    </source>
</evidence>
<reference evidence="1 2" key="1">
    <citation type="submission" date="2016-10" db="EMBL/GenBank/DDBJ databases">
        <authorList>
            <person name="Varghese N."/>
            <person name="Submissions S."/>
        </authorList>
    </citation>
    <scope>NUCLEOTIDE SEQUENCE [LARGE SCALE GENOMIC DNA]</scope>
    <source>
        <strain evidence="1 2">CGMCC 1.6377</strain>
    </source>
</reference>
<keyword evidence="2" id="KW-1185">Reference proteome</keyword>
<protein>
    <recommendedName>
        <fullName evidence="3">Small CPxCG-related zinc finger protein</fullName>
    </recommendedName>
</protein>
<sequence length="64" mass="6461">MATDHSTAFDFGDGTEPSTFRCPDCAATAPSTSVSYDALGYAVCPACSYTAGPGTDEARTTGDA</sequence>
<organism evidence="1 2">
    <name type="scientific">Halorubrum aquaticum</name>
    <dbReference type="NCBI Taxonomy" id="387340"/>
    <lineage>
        <taxon>Archaea</taxon>
        <taxon>Methanobacteriati</taxon>
        <taxon>Methanobacteriota</taxon>
        <taxon>Stenosarchaea group</taxon>
        <taxon>Halobacteria</taxon>
        <taxon>Halobacteriales</taxon>
        <taxon>Haloferacaceae</taxon>
        <taxon>Halorubrum</taxon>
    </lineage>
</organism>